<dbReference type="Proteomes" id="UP000031668">
    <property type="component" value="Unassembled WGS sequence"/>
</dbReference>
<comment type="similarity">
    <text evidence="2">Belongs to the Diphthine--ammonia ligase family.</text>
</comment>
<evidence type="ECO:0000256" key="4">
    <source>
        <dbReference type="ARBA" id="ARBA00018426"/>
    </source>
</evidence>
<keyword evidence="12" id="KW-1185">Reference proteome</keyword>
<comment type="catalytic activity">
    <reaction evidence="9">
        <text>diphthine-[translation elongation factor 2] + NH4(+) + ATP = diphthamide-[translation elongation factor 2] + AMP + diphosphate + H(+)</text>
        <dbReference type="Rhea" id="RHEA:19753"/>
        <dbReference type="Rhea" id="RHEA-COMP:10172"/>
        <dbReference type="Rhea" id="RHEA-COMP:10174"/>
        <dbReference type="ChEBI" id="CHEBI:15378"/>
        <dbReference type="ChEBI" id="CHEBI:16692"/>
        <dbReference type="ChEBI" id="CHEBI:28938"/>
        <dbReference type="ChEBI" id="CHEBI:30616"/>
        <dbReference type="ChEBI" id="CHEBI:33019"/>
        <dbReference type="ChEBI" id="CHEBI:82696"/>
        <dbReference type="ChEBI" id="CHEBI:456215"/>
        <dbReference type="EC" id="6.3.1.14"/>
    </reaction>
</comment>
<proteinExistence type="inferred from homology"/>
<dbReference type="EC" id="6.3.1.14" evidence="3"/>
<accession>A0A0C2JHG5</accession>
<name>A0A0C2JHG5_THEKT</name>
<organism evidence="11 12">
    <name type="scientific">Thelohanellus kitauei</name>
    <name type="common">Myxosporean</name>
    <dbReference type="NCBI Taxonomy" id="669202"/>
    <lineage>
        <taxon>Eukaryota</taxon>
        <taxon>Metazoa</taxon>
        <taxon>Cnidaria</taxon>
        <taxon>Myxozoa</taxon>
        <taxon>Myxosporea</taxon>
        <taxon>Bivalvulida</taxon>
        <taxon>Platysporina</taxon>
        <taxon>Myxobolidae</taxon>
        <taxon>Thelohanellus</taxon>
    </lineage>
</organism>
<dbReference type="InterPro" id="IPR014729">
    <property type="entry name" value="Rossmann-like_a/b/a_fold"/>
</dbReference>
<evidence type="ECO:0000313" key="11">
    <source>
        <dbReference type="EMBL" id="KII68733.1"/>
    </source>
</evidence>
<dbReference type="OMA" id="IAYAKCT"/>
<evidence type="ECO:0000256" key="5">
    <source>
        <dbReference type="ARBA" id="ARBA00029814"/>
    </source>
</evidence>
<dbReference type="GO" id="GO:0017183">
    <property type="term" value="P:protein histidyl modification to diphthamide"/>
    <property type="evidence" value="ECO:0007669"/>
    <property type="project" value="UniProtKB-UniPathway"/>
</dbReference>
<evidence type="ECO:0000256" key="3">
    <source>
        <dbReference type="ARBA" id="ARBA00012089"/>
    </source>
</evidence>
<evidence type="ECO:0000256" key="7">
    <source>
        <dbReference type="ARBA" id="ARBA00031552"/>
    </source>
</evidence>
<dbReference type="UniPathway" id="UPA00559"/>
<dbReference type="EMBL" id="JWZT01002718">
    <property type="protein sequence ID" value="KII68733.1"/>
    <property type="molecule type" value="Genomic_DNA"/>
</dbReference>
<dbReference type="InterPro" id="IPR002761">
    <property type="entry name" value="Diphthami_syn_dom"/>
</dbReference>
<comment type="caution">
    <text evidence="11">The sequence shown here is derived from an EMBL/GenBank/DDBJ whole genome shotgun (WGS) entry which is preliminary data.</text>
</comment>
<evidence type="ECO:0000256" key="8">
    <source>
        <dbReference type="ARBA" id="ARBA00032849"/>
    </source>
</evidence>
<dbReference type="Gene3D" id="3.40.50.620">
    <property type="entry name" value="HUPs"/>
    <property type="match status" value="1"/>
</dbReference>
<reference evidence="11 12" key="1">
    <citation type="journal article" date="2014" name="Genome Biol. Evol.">
        <title>The genome of the myxosporean Thelohanellus kitauei shows adaptations to nutrient acquisition within its fish host.</title>
        <authorList>
            <person name="Yang Y."/>
            <person name="Xiong J."/>
            <person name="Zhou Z."/>
            <person name="Huo F."/>
            <person name="Miao W."/>
            <person name="Ran C."/>
            <person name="Liu Y."/>
            <person name="Zhang J."/>
            <person name="Feng J."/>
            <person name="Wang M."/>
            <person name="Wang M."/>
            <person name="Wang L."/>
            <person name="Yao B."/>
        </authorList>
    </citation>
    <scope>NUCLEOTIDE SEQUENCE [LARGE SCALE GENOMIC DNA]</scope>
    <source>
        <strain evidence="11">Wuqing</strain>
    </source>
</reference>
<dbReference type="AlphaFoldDB" id="A0A0C2JHG5"/>
<evidence type="ECO:0000313" key="12">
    <source>
        <dbReference type="Proteomes" id="UP000031668"/>
    </source>
</evidence>
<dbReference type="GO" id="GO:0017178">
    <property type="term" value="F:diphthine-ammonia ligase activity"/>
    <property type="evidence" value="ECO:0007669"/>
    <property type="project" value="UniProtKB-EC"/>
</dbReference>
<gene>
    <name evidence="11" type="ORF">RF11_01093</name>
</gene>
<dbReference type="PANTHER" id="PTHR12196">
    <property type="entry name" value="DOMAIN OF UNKNOWN FUNCTION 71 DUF71 -CONTAINING PROTEIN"/>
    <property type="match status" value="1"/>
</dbReference>
<keyword evidence="11" id="KW-0436">Ligase</keyword>
<feature type="domain" description="Diphthamide synthase" evidence="10">
    <location>
        <begin position="9"/>
        <end position="77"/>
    </location>
</feature>
<dbReference type="Pfam" id="PF01902">
    <property type="entry name" value="Diphthami_syn_2"/>
    <property type="match status" value="1"/>
</dbReference>
<evidence type="ECO:0000259" key="10">
    <source>
        <dbReference type="Pfam" id="PF01902"/>
    </source>
</evidence>
<evidence type="ECO:0000256" key="1">
    <source>
        <dbReference type="ARBA" id="ARBA00005156"/>
    </source>
</evidence>
<comment type="pathway">
    <text evidence="1">Protein modification; peptidyl-diphthamide biosynthesis.</text>
</comment>
<dbReference type="OrthoDB" id="686384at2759"/>
<evidence type="ECO:0000256" key="6">
    <source>
        <dbReference type="ARBA" id="ARBA00031202"/>
    </source>
</evidence>
<dbReference type="InterPro" id="IPR030662">
    <property type="entry name" value="DPH6/MJ0570"/>
</dbReference>
<evidence type="ECO:0000256" key="2">
    <source>
        <dbReference type="ARBA" id="ARBA00008496"/>
    </source>
</evidence>
<dbReference type="PANTHER" id="PTHR12196:SF2">
    <property type="entry name" value="DIPHTHINE--AMMONIA LIGASE"/>
    <property type="match status" value="1"/>
</dbReference>
<protein>
    <recommendedName>
        <fullName evidence="4">Diphthine--ammonia ligase</fullName>
        <ecNumber evidence="3">6.3.1.14</ecNumber>
    </recommendedName>
    <alternativeName>
        <fullName evidence="6">ATP-binding domain-containing protein 4</fullName>
    </alternativeName>
    <alternativeName>
        <fullName evidence="5">Diphthamide synthase</fullName>
    </alternativeName>
    <alternativeName>
        <fullName evidence="7">Diphthamide synthetase</fullName>
    </alternativeName>
    <alternativeName>
        <fullName evidence="8">Protein DPH6 homolog</fullName>
    </alternativeName>
</protein>
<evidence type="ECO:0000256" key="9">
    <source>
        <dbReference type="ARBA" id="ARBA00048108"/>
    </source>
</evidence>
<dbReference type="SUPFAM" id="SSF52402">
    <property type="entry name" value="Adenine nucleotide alpha hydrolases-like"/>
    <property type="match status" value="1"/>
</dbReference>
<sequence>MDGRHSFVGLVSGGKDSVFSIYKLVNEGHKLVCLANLYPQGSNELDSFMFQSVGSEVIEHLETVMGVPLYRAPILGTSKIISLDYTIDKDDEIEDLHNLLEKIKVFLS</sequence>